<feature type="signal peptide" evidence="1">
    <location>
        <begin position="1"/>
        <end position="25"/>
    </location>
</feature>
<evidence type="ECO:0000256" key="1">
    <source>
        <dbReference type="SAM" id="SignalP"/>
    </source>
</evidence>
<keyword evidence="1" id="KW-0732">Signal</keyword>
<protein>
    <submittedName>
        <fullName evidence="2">Uncharacterized protein</fullName>
    </submittedName>
</protein>
<keyword evidence="3" id="KW-1185">Reference proteome</keyword>
<dbReference type="EMBL" id="JASZYV010000002">
    <property type="protein sequence ID" value="MDM0045546.1"/>
    <property type="molecule type" value="Genomic_DNA"/>
</dbReference>
<gene>
    <name evidence="2" type="ORF">QTH91_13720</name>
</gene>
<proteinExistence type="predicted"/>
<name>A0ABT7NC94_9BURK</name>
<accession>A0ABT7NC94</accession>
<evidence type="ECO:0000313" key="2">
    <source>
        <dbReference type="EMBL" id="MDM0045546.1"/>
    </source>
</evidence>
<dbReference type="RefSeq" id="WP_286660614.1">
    <property type="nucleotide sequence ID" value="NZ_JASZYV010000002.1"/>
</dbReference>
<dbReference type="Proteomes" id="UP001174908">
    <property type="component" value="Unassembled WGS sequence"/>
</dbReference>
<sequence>MAGKLPNSKLLIALLLVLLASNLNAQVVMCFQEDNQNPRNPIRLKMTLSASDPLTATVQYNKSENEILLSKISEKKLSTDVPVTTESKWLEKIGEKANGIYALTTRGAAVGALSYTRKDGKRFLFFDDPDCVASSGGK</sequence>
<comment type="caution">
    <text evidence="2">The sequence shown here is derived from an EMBL/GenBank/DDBJ whole genome shotgun (WGS) entry which is preliminary data.</text>
</comment>
<evidence type="ECO:0000313" key="3">
    <source>
        <dbReference type="Proteomes" id="UP001174908"/>
    </source>
</evidence>
<organism evidence="2 3">
    <name type="scientific">Variovorax dokdonensis</name>
    <dbReference type="NCBI Taxonomy" id="344883"/>
    <lineage>
        <taxon>Bacteria</taxon>
        <taxon>Pseudomonadati</taxon>
        <taxon>Pseudomonadota</taxon>
        <taxon>Betaproteobacteria</taxon>
        <taxon>Burkholderiales</taxon>
        <taxon>Comamonadaceae</taxon>
        <taxon>Variovorax</taxon>
    </lineage>
</organism>
<reference evidence="2" key="1">
    <citation type="submission" date="2023-06" db="EMBL/GenBank/DDBJ databases">
        <authorList>
            <person name="Jiang Y."/>
            <person name="Liu Q."/>
        </authorList>
    </citation>
    <scope>NUCLEOTIDE SEQUENCE</scope>
    <source>
        <strain evidence="2">CGMCC 1.12089</strain>
    </source>
</reference>
<feature type="chain" id="PRO_5047413386" evidence="1">
    <location>
        <begin position="26"/>
        <end position="138"/>
    </location>
</feature>